<dbReference type="Proteomes" id="UP000010716">
    <property type="component" value="Unassembled WGS sequence"/>
</dbReference>
<sequence length="228" mass="25969">MRRCFKALSLTLATTVLITACNPANPPDNRAAPDSPDMRFQETQRQPYTDRDRAFEGQTQRQDRVPTQDRNRILENFDAHEAQETAERLAKLATRIEEVNDATAVVVGPWAVVGIDVDAHDDRARVGSIKYSVAEALKEDPQGAYAVITADPDIMQRLREMNRSIRRGEPVQGIMDELAEIVGRLMPQVPREIEAPETPPEQNEDFENPQEHSDINRLEREMNRQSRR</sequence>
<dbReference type="InterPro" id="IPR019076">
    <property type="entry name" value="Spore_lipoprot_YhcN/YlaJ-like"/>
</dbReference>
<feature type="chain" id="PRO_5044483295" evidence="2">
    <location>
        <begin position="27"/>
        <end position="228"/>
    </location>
</feature>
<evidence type="ECO:0000313" key="5">
    <source>
        <dbReference type="Proteomes" id="UP000010716"/>
    </source>
</evidence>
<keyword evidence="3" id="KW-0449">Lipoprotein</keyword>
<dbReference type="EMBL" id="AFCE01000148">
    <property type="protein sequence ID" value="EGL82474.1"/>
    <property type="molecule type" value="Genomic_DNA"/>
</dbReference>
<gene>
    <name evidence="3" type="ORF">CathTA2_2013</name>
    <name evidence="4" type="ORF">HUR95_12825</name>
</gene>
<dbReference type="InterPro" id="IPR014247">
    <property type="entry name" value="Spore_lipoprot_YhcN/YlaJ"/>
</dbReference>
<accession>F5L861</accession>
<feature type="region of interest" description="Disordered" evidence="1">
    <location>
        <begin position="23"/>
        <end position="69"/>
    </location>
</feature>
<name>F5L861_CALTT</name>
<dbReference type="KEGG" id="cthu:HUR95_12825"/>
<dbReference type="eggNOG" id="ENOG5030RSQ">
    <property type="taxonomic scope" value="Bacteria"/>
</dbReference>
<dbReference type="RefSeq" id="WP_007505228.1">
    <property type="nucleotide sequence ID" value="NZ_AFCE01000148.1"/>
</dbReference>
<protein>
    <submittedName>
        <fullName evidence="3">Sporulation lipoprotein, YhcN/YlaJ family</fullName>
    </submittedName>
    <submittedName>
        <fullName evidence="4">YhcN/YlaJ family sporulation lipoprotein</fullName>
    </submittedName>
</protein>
<dbReference type="Proteomes" id="UP000825179">
    <property type="component" value="Chromosome"/>
</dbReference>
<evidence type="ECO:0000313" key="3">
    <source>
        <dbReference type="EMBL" id="EGL82474.1"/>
    </source>
</evidence>
<dbReference type="EMBL" id="CP082237">
    <property type="protein sequence ID" value="QZT33177.1"/>
    <property type="molecule type" value="Genomic_DNA"/>
</dbReference>
<feature type="compositionally biased region" description="Basic and acidic residues" evidence="1">
    <location>
        <begin position="36"/>
        <end position="69"/>
    </location>
</feature>
<dbReference type="GO" id="GO:0030435">
    <property type="term" value="P:sporulation resulting in formation of a cellular spore"/>
    <property type="evidence" value="ECO:0007669"/>
    <property type="project" value="InterPro"/>
</dbReference>
<feature type="signal peptide" evidence="2">
    <location>
        <begin position="1"/>
        <end position="26"/>
    </location>
</feature>
<evidence type="ECO:0000313" key="4">
    <source>
        <dbReference type="EMBL" id="QZT33177.1"/>
    </source>
</evidence>
<keyword evidence="2" id="KW-0732">Signal</keyword>
<reference evidence="4 6" key="2">
    <citation type="journal article" date="2020" name="Extremophiles">
        <title>Genomic analysis of Caldalkalibacillus thermarum TA2.A1 reveals aerobic alkaliphilic metabolism and evolutionary hallmarks linking alkaliphilic bacteria and plant life.</title>
        <authorList>
            <person name="de Jong S.I."/>
            <person name="van den Broek M.A."/>
            <person name="Merkel A.Y."/>
            <person name="de la Torre Cortes P."/>
            <person name="Kalamorz F."/>
            <person name="Cook G.M."/>
            <person name="van Loosdrecht M.C.M."/>
            <person name="McMillan D.G.G."/>
        </authorList>
    </citation>
    <scope>NUCLEOTIDE SEQUENCE [LARGE SCALE GENOMIC DNA]</scope>
    <source>
        <strain evidence="4 6">TA2.A1</strain>
    </source>
</reference>
<dbReference type="OrthoDB" id="2381329at2"/>
<dbReference type="Pfam" id="PF09580">
    <property type="entry name" value="Spore_YhcN_YlaJ"/>
    <property type="match status" value="1"/>
</dbReference>
<dbReference type="NCBIfam" id="TIGR02898">
    <property type="entry name" value="spore_YhcN_YlaJ"/>
    <property type="match status" value="1"/>
</dbReference>
<evidence type="ECO:0000256" key="1">
    <source>
        <dbReference type="SAM" id="MobiDB-lite"/>
    </source>
</evidence>
<evidence type="ECO:0000313" key="6">
    <source>
        <dbReference type="Proteomes" id="UP000825179"/>
    </source>
</evidence>
<keyword evidence="6" id="KW-1185">Reference proteome</keyword>
<organism evidence="3 5">
    <name type="scientific">Caldalkalibacillus thermarum (strain TA2.A1)</name>
    <dbReference type="NCBI Taxonomy" id="986075"/>
    <lineage>
        <taxon>Bacteria</taxon>
        <taxon>Bacillati</taxon>
        <taxon>Bacillota</taxon>
        <taxon>Bacilli</taxon>
        <taxon>Bacillales</taxon>
        <taxon>Bacillaceae</taxon>
        <taxon>Caldalkalibacillus</taxon>
    </lineage>
</organism>
<feature type="compositionally biased region" description="Basic and acidic residues" evidence="1">
    <location>
        <begin position="209"/>
        <end position="228"/>
    </location>
</feature>
<proteinExistence type="predicted"/>
<reference evidence="4" key="3">
    <citation type="submission" date="2021-08" db="EMBL/GenBank/DDBJ databases">
        <authorList>
            <person name="de Jong S."/>
            <person name="van den Broek M."/>
            <person name="Merkel A."/>
            <person name="de la Torre Cortes P."/>
            <person name="Kalamorz F."/>
            <person name="Cook G."/>
            <person name="van Loosdrecht M."/>
            <person name="McMillan D."/>
        </authorList>
    </citation>
    <scope>NUCLEOTIDE SEQUENCE</scope>
    <source>
        <strain evidence="4">TA2.A1</strain>
    </source>
</reference>
<evidence type="ECO:0000256" key="2">
    <source>
        <dbReference type="SAM" id="SignalP"/>
    </source>
</evidence>
<reference evidence="3 5" key="1">
    <citation type="journal article" date="2011" name="J. Bacteriol.">
        <title>Draft genome sequence of the thermoalkaliphilic Caldalkalibacillus thermarum strain TA2.A1.</title>
        <authorList>
            <person name="Kalamorz F."/>
            <person name="Keis S."/>
            <person name="McMillan D.G."/>
            <person name="Olsson K."/>
            <person name="Stanton J.A."/>
            <person name="Stockwell P."/>
            <person name="Black M.A."/>
            <person name="Klingeman D.M."/>
            <person name="Land M.L."/>
            <person name="Han C.S."/>
            <person name="Martin S.L."/>
            <person name="Becher S.A."/>
            <person name="Peddie C.J."/>
            <person name="Morgan H.W."/>
            <person name="Matthies D."/>
            <person name="Preiss L."/>
            <person name="Meier T."/>
            <person name="Brown S.D."/>
            <person name="Cook G.M."/>
        </authorList>
    </citation>
    <scope>NUCLEOTIDE SEQUENCE [LARGE SCALE GENOMIC DNA]</scope>
    <source>
        <strain evidence="3 5">TA2.A1</strain>
    </source>
</reference>
<feature type="region of interest" description="Disordered" evidence="1">
    <location>
        <begin position="188"/>
        <end position="228"/>
    </location>
</feature>
<dbReference type="PROSITE" id="PS51257">
    <property type="entry name" value="PROKAR_LIPOPROTEIN"/>
    <property type="match status" value="1"/>
</dbReference>
<dbReference type="AlphaFoldDB" id="F5L861"/>